<dbReference type="PANTHER" id="PTHR30136">
    <property type="entry name" value="HELIX-TURN-HELIX TRANSCRIPTIONAL REGULATOR, ICLR FAMILY"/>
    <property type="match status" value="1"/>
</dbReference>
<dbReference type="InterPro" id="IPR005471">
    <property type="entry name" value="Tscrpt_reg_IclR_N"/>
</dbReference>
<sequence length="276" mass="30045">MRTRSSPLEDGGSDPHEDGGRDRSSDRKFINSLSRGFDILRAFKPGAGPMGNQELSLATGIPKATVTRLTHTLSELGYLRYLKGEAKFEPTESILALGYAVLSNMTVRQIVREPMQKLAIAQDVTVALAARDRSSMIIVDAFNAGSLSSLHLEAGSRVPIATTAVGRAFLAGLDMEERAFFFDLLKAKLAAEDWAELKPRIDDAIAQVERRGFCYVEDDWHHGMRAVGSPLKSAAGQSLKSMLCGAPSFAVGRDKLEGELGPQLAHMCRQLSPMLR</sequence>
<dbReference type="InterPro" id="IPR029016">
    <property type="entry name" value="GAF-like_dom_sf"/>
</dbReference>
<dbReference type="GO" id="GO:0003677">
    <property type="term" value="F:DNA binding"/>
    <property type="evidence" value="ECO:0007669"/>
    <property type="project" value="UniProtKB-KW"/>
</dbReference>
<dbReference type="OrthoDB" id="9807558at2"/>
<reference evidence="7 8" key="1">
    <citation type="submission" date="2018-06" db="EMBL/GenBank/DDBJ databases">
        <title>Genomic Encyclopedia of Archaeal and Bacterial Type Strains, Phase II (KMG-II): from individual species to whole genera.</title>
        <authorList>
            <person name="Goeker M."/>
        </authorList>
    </citation>
    <scope>NUCLEOTIDE SEQUENCE [LARGE SCALE GENOMIC DNA]</scope>
    <source>
        <strain evidence="7 8">DSM 22009</strain>
    </source>
</reference>
<keyword evidence="8" id="KW-1185">Reference proteome</keyword>
<dbReference type="Gene3D" id="1.10.10.10">
    <property type="entry name" value="Winged helix-like DNA-binding domain superfamily/Winged helix DNA-binding domain"/>
    <property type="match status" value="1"/>
</dbReference>
<feature type="domain" description="HTH iclR-type" evidence="5">
    <location>
        <begin position="30"/>
        <end position="92"/>
    </location>
</feature>
<dbReference type="InterPro" id="IPR036390">
    <property type="entry name" value="WH_DNA-bd_sf"/>
</dbReference>
<feature type="compositionally biased region" description="Basic and acidic residues" evidence="4">
    <location>
        <begin position="13"/>
        <end position="27"/>
    </location>
</feature>
<dbReference type="SMART" id="SM00346">
    <property type="entry name" value="HTH_ICLR"/>
    <property type="match status" value="1"/>
</dbReference>
<evidence type="ECO:0000313" key="8">
    <source>
        <dbReference type="Proteomes" id="UP000248916"/>
    </source>
</evidence>
<keyword evidence="1" id="KW-0805">Transcription regulation</keyword>
<dbReference type="InterPro" id="IPR050707">
    <property type="entry name" value="HTH_MetabolicPath_Reg"/>
</dbReference>
<comment type="caution">
    <text evidence="7">The sequence shown here is derived from an EMBL/GenBank/DDBJ whole genome shotgun (WGS) entry which is preliminary data.</text>
</comment>
<evidence type="ECO:0000313" key="7">
    <source>
        <dbReference type="EMBL" id="PZX15108.1"/>
    </source>
</evidence>
<proteinExistence type="predicted"/>
<dbReference type="RefSeq" id="WP_111537815.1">
    <property type="nucleotide sequence ID" value="NZ_QKZL01000011.1"/>
</dbReference>
<evidence type="ECO:0000256" key="2">
    <source>
        <dbReference type="ARBA" id="ARBA00023125"/>
    </source>
</evidence>
<dbReference type="SUPFAM" id="SSF55781">
    <property type="entry name" value="GAF domain-like"/>
    <property type="match status" value="1"/>
</dbReference>
<dbReference type="PROSITE" id="PS51078">
    <property type="entry name" value="ICLR_ED"/>
    <property type="match status" value="1"/>
</dbReference>
<dbReference type="AlphaFoldDB" id="A0A2W7N4X9"/>
<organism evidence="7 8">
    <name type="scientific">Palleronia aestuarii</name>
    <dbReference type="NCBI Taxonomy" id="568105"/>
    <lineage>
        <taxon>Bacteria</taxon>
        <taxon>Pseudomonadati</taxon>
        <taxon>Pseudomonadota</taxon>
        <taxon>Alphaproteobacteria</taxon>
        <taxon>Rhodobacterales</taxon>
        <taxon>Roseobacteraceae</taxon>
        <taxon>Palleronia</taxon>
    </lineage>
</organism>
<evidence type="ECO:0000259" key="6">
    <source>
        <dbReference type="PROSITE" id="PS51078"/>
    </source>
</evidence>
<evidence type="ECO:0000256" key="3">
    <source>
        <dbReference type="ARBA" id="ARBA00023163"/>
    </source>
</evidence>
<dbReference type="SUPFAM" id="SSF46785">
    <property type="entry name" value="Winged helix' DNA-binding domain"/>
    <property type="match status" value="1"/>
</dbReference>
<accession>A0A2W7N4X9</accession>
<dbReference type="Proteomes" id="UP000248916">
    <property type="component" value="Unassembled WGS sequence"/>
</dbReference>
<feature type="region of interest" description="Disordered" evidence="4">
    <location>
        <begin position="1"/>
        <end position="27"/>
    </location>
</feature>
<dbReference type="EMBL" id="QKZL01000011">
    <property type="protein sequence ID" value="PZX15108.1"/>
    <property type="molecule type" value="Genomic_DNA"/>
</dbReference>
<dbReference type="GO" id="GO:0045892">
    <property type="term" value="P:negative regulation of DNA-templated transcription"/>
    <property type="evidence" value="ECO:0007669"/>
    <property type="project" value="TreeGrafter"/>
</dbReference>
<dbReference type="PANTHER" id="PTHR30136:SF33">
    <property type="entry name" value="TRANSCRIPTIONAL REGULATORY PROTEIN"/>
    <property type="match status" value="1"/>
</dbReference>
<evidence type="ECO:0000256" key="1">
    <source>
        <dbReference type="ARBA" id="ARBA00023015"/>
    </source>
</evidence>
<dbReference type="Pfam" id="PF01614">
    <property type="entry name" value="IclR_C"/>
    <property type="match status" value="1"/>
</dbReference>
<dbReference type="GO" id="GO:0003700">
    <property type="term" value="F:DNA-binding transcription factor activity"/>
    <property type="evidence" value="ECO:0007669"/>
    <property type="project" value="TreeGrafter"/>
</dbReference>
<name>A0A2W7N4X9_9RHOB</name>
<gene>
    <name evidence="7" type="ORF">LX81_02697</name>
</gene>
<evidence type="ECO:0000256" key="4">
    <source>
        <dbReference type="SAM" id="MobiDB-lite"/>
    </source>
</evidence>
<protein>
    <submittedName>
        <fullName evidence="7">IclR family transcriptional regulator</fullName>
    </submittedName>
</protein>
<evidence type="ECO:0000259" key="5">
    <source>
        <dbReference type="PROSITE" id="PS51077"/>
    </source>
</evidence>
<dbReference type="Gene3D" id="3.30.450.40">
    <property type="match status" value="1"/>
</dbReference>
<keyword evidence="3" id="KW-0804">Transcription</keyword>
<dbReference type="PROSITE" id="PS51077">
    <property type="entry name" value="HTH_ICLR"/>
    <property type="match status" value="1"/>
</dbReference>
<dbReference type="InterPro" id="IPR014757">
    <property type="entry name" value="Tscrpt_reg_IclR_C"/>
</dbReference>
<dbReference type="InterPro" id="IPR036388">
    <property type="entry name" value="WH-like_DNA-bd_sf"/>
</dbReference>
<dbReference type="Pfam" id="PF09339">
    <property type="entry name" value="HTH_IclR"/>
    <property type="match status" value="1"/>
</dbReference>
<feature type="domain" description="IclR-ED" evidence="6">
    <location>
        <begin position="93"/>
        <end position="276"/>
    </location>
</feature>
<keyword evidence="2" id="KW-0238">DNA-binding</keyword>